<feature type="transmembrane region" description="Helical" evidence="7">
    <location>
        <begin position="236"/>
        <end position="259"/>
    </location>
</feature>
<dbReference type="Gene3D" id="1.10.3720.10">
    <property type="entry name" value="MetI-like"/>
    <property type="match status" value="1"/>
</dbReference>
<protein>
    <submittedName>
        <fullName evidence="9">ABC transporter permease</fullName>
    </submittedName>
</protein>
<evidence type="ECO:0000256" key="5">
    <source>
        <dbReference type="ARBA" id="ARBA00022989"/>
    </source>
</evidence>
<proteinExistence type="inferred from homology"/>
<keyword evidence="3" id="KW-1003">Cell membrane</keyword>
<evidence type="ECO:0000256" key="6">
    <source>
        <dbReference type="ARBA" id="ARBA00023136"/>
    </source>
</evidence>
<dbReference type="PANTHER" id="PTHR43386">
    <property type="entry name" value="OLIGOPEPTIDE TRANSPORT SYSTEM PERMEASE PROTEIN APPC"/>
    <property type="match status" value="1"/>
</dbReference>
<reference evidence="10" key="1">
    <citation type="journal article" date="2019" name="Int. J. Syst. Evol. Microbiol.">
        <title>The Global Catalogue of Microorganisms (GCM) 10K type strain sequencing project: providing services to taxonomists for standard genome sequencing and annotation.</title>
        <authorList>
            <consortium name="The Broad Institute Genomics Platform"/>
            <consortium name="The Broad Institute Genome Sequencing Center for Infectious Disease"/>
            <person name="Wu L."/>
            <person name="Ma J."/>
        </authorList>
    </citation>
    <scope>NUCLEOTIDE SEQUENCE [LARGE SCALE GENOMIC DNA]</scope>
    <source>
        <strain evidence="10">JCM 16902</strain>
    </source>
</reference>
<feature type="domain" description="ABC transmembrane type-1" evidence="8">
    <location>
        <begin position="70"/>
        <end position="259"/>
    </location>
</feature>
<evidence type="ECO:0000256" key="1">
    <source>
        <dbReference type="ARBA" id="ARBA00004651"/>
    </source>
</evidence>
<dbReference type="Proteomes" id="UP001501074">
    <property type="component" value="Unassembled WGS sequence"/>
</dbReference>
<keyword evidence="2 7" id="KW-0813">Transport</keyword>
<feature type="transmembrane region" description="Helical" evidence="7">
    <location>
        <begin position="105"/>
        <end position="129"/>
    </location>
</feature>
<keyword evidence="10" id="KW-1185">Reference proteome</keyword>
<dbReference type="InterPro" id="IPR035906">
    <property type="entry name" value="MetI-like_sf"/>
</dbReference>
<feature type="transmembrane region" description="Helical" evidence="7">
    <location>
        <begin position="76"/>
        <end position="98"/>
    </location>
</feature>
<name>A0ABP7AIV5_9ACTN</name>
<gene>
    <name evidence="9" type="ORF">GCM10022223_60030</name>
</gene>
<dbReference type="EMBL" id="BAAAZO010000012">
    <property type="protein sequence ID" value="GAA3633693.1"/>
    <property type="molecule type" value="Genomic_DNA"/>
</dbReference>
<keyword evidence="4 7" id="KW-0812">Transmembrane</keyword>
<evidence type="ECO:0000256" key="4">
    <source>
        <dbReference type="ARBA" id="ARBA00022692"/>
    </source>
</evidence>
<evidence type="ECO:0000313" key="9">
    <source>
        <dbReference type="EMBL" id="GAA3633693.1"/>
    </source>
</evidence>
<keyword evidence="6 7" id="KW-0472">Membrane</keyword>
<dbReference type="CDD" id="cd06261">
    <property type="entry name" value="TM_PBP2"/>
    <property type="match status" value="1"/>
</dbReference>
<comment type="subcellular location">
    <subcellularLocation>
        <location evidence="1 7">Cell membrane</location>
        <topology evidence="1 7">Multi-pass membrane protein</topology>
    </subcellularLocation>
</comment>
<dbReference type="Pfam" id="PF00528">
    <property type="entry name" value="BPD_transp_1"/>
    <property type="match status" value="1"/>
</dbReference>
<feature type="transmembrane region" description="Helical" evidence="7">
    <location>
        <begin position="191"/>
        <end position="216"/>
    </location>
</feature>
<accession>A0ABP7AIV5</accession>
<evidence type="ECO:0000256" key="3">
    <source>
        <dbReference type="ARBA" id="ARBA00022475"/>
    </source>
</evidence>
<comment type="caution">
    <text evidence="9">The sequence shown here is derived from an EMBL/GenBank/DDBJ whole genome shotgun (WGS) entry which is preliminary data.</text>
</comment>
<dbReference type="InterPro" id="IPR000515">
    <property type="entry name" value="MetI-like"/>
</dbReference>
<evidence type="ECO:0000259" key="8">
    <source>
        <dbReference type="PROSITE" id="PS50928"/>
    </source>
</evidence>
<evidence type="ECO:0000256" key="7">
    <source>
        <dbReference type="RuleBase" id="RU363032"/>
    </source>
</evidence>
<dbReference type="InterPro" id="IPR050366">
    <property type="entry name" value="BP-dependent_transpt_permease"/>
</dbReference>
<dbReference type="PROSITE" id="PS50928">
    <property type="entry name" value="ABC_TM1"/>
    <property type="match status" value="1"/>
</dbReference>
<evidence type="ECO:0000313" key="10">
    <source>
        <dbReference type="Proteomes" id="UP001501074"/>
    </source>
</evidence>
<sequence>MTSTRPGATLVAGLAVVGTMIVLAIAAPLVTGHDPTALGLTAGLQPPSWSHPFGTDQLGRDVWARVVYAGRTDLRVGVLAVLAPLAVGTLLGLLAGYFGGPLDRVVRFVIDTVMAFPFYVIVLALVAVLGTGERSIYLALAAVAWVNYARVVRNGTRGFAGENWVAAARGGGLSRRRVIGRHILPNAVPQLIVLAVTDVVFVILAIVTLSYLGLGIRPPTPDWGTMIFDGQAFVTTQWWIAVFPGLAVLVTGIGFSLLADGLADLYRERD</sequence>
<keyword evidence="5 7" id="KW-1133">Transmembrane helix</keyword>
<organism evidence="9 10">
    <name type="scientific">Kineosporia mesophila</name>
    <dbReference type="NCBI Taxonomy" id="566012"/>
    <lineage>
        <taxon>Bacteria</taxon>
        <taxon>Bacillati</taxon>
        <taxon>Actinomycetota</taxon>
        <taxon>Actinomycetes</taxon>
        <taxon>Kineosporiales</taxon>
        <taxon>Kineosporiaceae</taxon>
        <taxon>Kineosporia</taxon>
    </lineage>
</organism>
<comment type="similarity">
    <text evidence="7">Belongs to the binding-protein-dependent transport system permease family.</text>
</comment>
<dbReference type="PANTHER" id="PTHR43386:SF1">
    <property type="entry name" value="D,D-DIPEPTIDE TRANSPORT SYSTEM PERMEASE PROTEIN DDPC-RELATED"/>
    <property type="match status" value="1"/>
</dbReference>
<evidence type="ECO:0000256" key="2">
    <source>
        <dbReference type="ARBA" id="ARBA00022448"/>
    </source>
</evidence>
<dbReference type="SUPFAM" id="SSF161098">
    <property type="entry name" value="MetI-like"/>
    <property type="match status" value="1"/>
</dbReference>
<dbReference type="RefSeq" id="WP_231485681.1">
    <property type="nucleotide sequence ID" value="NZ_BAAAZO010000012.1"/>
</dbReference>